<organism evidence="7 8">
    <name type="scientific">Streptomyces finlayi</name>
    <dbReference type="NCBI Taxonomy" id="67296"/>
    <lineage>
        <taxon>Bacteria</taxon>
        <taxon>Bacillati</taxon>
        <taxon>Actinomycetota</taxon>
        <taxon>Actinomycetes</taxon>
        <taxon>Kitasatosporales</taxon>
        <taxon>Streptomycetaceae</taxon>
        <taxon>Streptomyces</taxon>
    </lineage>
</organism>
<gene>
    <name evidence="7" type="ORF">GCM10010334_19170</name>
</gene>
<sequence>MGPTNVNRRDVLKRTAAASLLALPGVGALSSCAAGGGGGTDEKPQKGEKSKKNPLGVKEDAALAVYIFNGGYKDKYAKFVSDMYAKNYPKAKVDQKATEKIATQLQPKIVRGNPAADVINNSGADQMNIGKLVTNKQVADFTEMLDAPSWDNPSVTVRDSLYPAMQSMGAFGTKGCYQLNIAMTVYGNWYSKRMLEETLESQYPKTWDEMLAVCKKAKDKGIHGWSYPGGHPRYMLFSMYAMFAQVGGRPVIEAMDYLEPNCWKNDAVKSVFEAFEELVAKKYVLTGFDGPQGHTEMQTAWTKGKCVFVPNGSWVENEAKDTTPAGFGMTVGATPSLSTADKMPFGTLYSPPGEPFIVPAKAANVQGGLEWMRMMYSKEASINLFKETGGIPALKGAIDGMKLPPGTDSSQKAITAAGDNIVIPFWKEWYGELFTADYDKVMGDFMMGRITTKEALDIMQKASDRIAKDSGITKIKKA</sequence>
<feature type="compositionally biased region" description="Basic and acidic residues" evidence="5">
    <location>
        <begin position="40"/>
        <end position="54"/>
    </location>
</feature>
<dbReference type="InterPro" id="IPR006311">
    <property type="entry name" value="TAT_signal"/>
</dbReference>
<evidence type="ECO:0000256" key="6">
    <source>
        <dbReference type="SAM" id="SignalP"/>
    </source>
</evidence>
<comment type="subcellular location">
    <subcellularLocation>
        <location evidence="1">Cell envelope</location>
    </subcellularLocation>
</comment>
<dbReference type="PANTHER" id="PTHR43649">
    <property type="entry name" value="ARABINOSE-BINDING PROTEIN-RELATED"/>
    <property type="match status" value="1"/>
</dbReference>
<evidence type="ECO:0000256" key="3">
    <source>
        <dbReference type="ARBA" id="ARBA00022448"/>
    </source>
</evidence>
<feature type="chain" id="PRO_5036851301" evidence="6">
    <location>
        <begin position="34"/>
        <end position="478"/>
    </location>
</feature>
<dbReference type="GO" id="GO:0030313">
    <property type="term" value="C:cell envelope"/>
    <property type="evidence" value="ECO:0007669"/>
    <property type="project" value="UniProtKB-SubCell"/>
</dbReference>
<dbReference type="EMBL" id="BMVC01000003">
    <property type="protein sequence ID" value="GHC87344.1"/>
    <property type="molecule type" value="Genomic_DNA"/>
</dbReference>
<dbReference type="SUPFAM" id="SSF53850">
    <property type="entry name" value="Periplasmic binding protein-like II"/>
    <property type="match status" value="1"/>
</dbReference>
<dbReference type="NCBIfam" id="TIGR03851">
    <property type="entry name" value="chitin_NgcE"/>
    <property type="match status" value="1"/>
</dbReference>
<keyword evidence="3" id="KW-0813">Transport</keyword>
<dbReference type="PROSITE" id="PS51318">
    <property type="entry name" value="TAT"/>
    <property type="match status" value="1"/>
</dbReference>
<evidence type="ECO:0000256" key="1">
    <source>
        <dbReference type="ARBA" id="ARBA00004196"/>
    </source>
</evidence>
<keyword evidence="4 6" id="KW-0732">Signal</keyword>
<protein>
    <submittedName>
        <fullName evidence="7">Carbohydrate ABC transporter, N-acetylglucosamine/diacetylchitobiose-binding protein</fullName>
    </submittedName>
</protein>
<feature type="signal peptide" evidence="6">
    <location>
        <begin position="1"/>
        <end position="33"/>
    </location>
</feature>
<dbReference type="InterPro" id="IPR050490">
    <property type="entry name" value="Bact_solute-bd_prot1"/>
</dbReference>
<evidence type="ECO:0000313" key="8">
    <source>
        <dbReference type="Proteomes" id="UP000638353"/>
    </source>
</evidence>
<dbReference type="InterPro" id="IPR022386">
    <property type="entry name" value="Chitin_NgcE"/>
</dbReference>
<feature type="region of interest" description="Disordered" evidence="5">
    <location>
        <begin position="33"/>
        <end position="54"/>
    </location>
</feature>
<dbReference type="Pfam" id="PF13416">
    <property type="entry name" value="SBP_bac_8"/>
    <property type="match status" value="1"/>
</dbReference>
<dbReference type="Proteomes" id="UP000638353">
    <property type="component" value="Unassembled WGS sequence"/>
</dbReference>
<reference evidence="7" key="2">
    <citation type="submission" date="2020-09" db="EMBL/GenBank/DDBJ databases">
        <authorList>
            <person name="Sun Q."/>
            <person name="Ohkuma M."/>
        </authorList>
    </citation>
    <scope>NUCLEOTIDE SEQUENCE</scope>
    <source>
        <strain evidence="7">JCM 4637</strain>
    </source>
</reference>
<dbReference type="RefSeq" id="WP_189823078.1">
    <property type="nucleotide sequence ID" value="NZ_BMVC01000003.1"/>
</dbReference>
<dbReference type="Gene3D" id="3.40.190.10">
    <property type="entry name" value="Periplasmic binding protein-like II"/>
    <property type="match status" value="1"/>
</dbReference>
<dbReference type="InterPro" id="IPR006059">
    <property type="entry name" value="SBP"/>
</dbReference>
<evidence type="ECO:0000256" key="2">
    <source>
        <dbReference type="ARBA" id="ARBA00008520"/>
    </source>
</evidence>
<comment type="caution">
    <text evidence="7">The sequence shown here is derived from an EMBL/GenBank/DDBJ whole genome shotgun (WGS) entry which is preliminary data.</text>
</comment>
<dbReference type="PANTHER" id="PTHR43649:SF31">
    <property type="entry name" value="SN-GLYCEROL-3-PHOSPHATE-BINDING PERIPLASMIC PROTEIN UGPB"/>
    <property type="match status" value="1"/>
</dbReference>
<evidence type="ECO:0000256" key="5">
    <source>
        <dbReference type="SAM" id="MobiDB-lite"/>
    </source>
</evidence>
<reference evidence="7" key="1">
    <citation type="journal article" date="2014" name="Int. J. Syst. Evol. Microbiol.">
        <title>Complete genome sequence of Corynebacterium casei LMG S-19264T (=DSM 44701T), isolated from a smear-ripened cheese.</title>
        <authorList>
            <consortium name="US DOE Joint Genome Institute (JGI-PGF)"/>
            <person name="Walter F."/>
            <person name="Albersmeier A."/>
            <person name="Kalinowski J."/>
            <person name="Ruckert C."/>
        </authorList>
    </citation>
    <scope>NUCLEOTIDE SEQUENCE</scope>
    <source>
        <strain evidence="7">JCM 4637</strain>
    </source>
</reference>
<comment type="similarity">
    <text evidence="2">Belongs to the bacterial solute-binding protein 1 family.</text>
</comment>
<name>A0A918WVI4_9ACTN</name>
<dbReference type="AlphaFoldDB" id="A0A918WVI4"/>
<proteinExistence type="inferred from homology"/>
<evidence type="ECO:0000256" key="4">
    <source>
        <dbReference type="ARBA" id="ARBA00022729"/>
    </source>
</evidence>
<evidence type="ECO:0000313" key="7">
    <source>
        <dbReference type="EMBL" id="GHC87344.1"/>
    </source>
</evidence>
<accession>A0A918WVI4</accession>